<evidence type="ECO:0000313" key="1">
    <source>
        <dbReference type="EMBL" id="SHJ58817.1"/>
    </source>
</evidence>
<dbReference type="Proteomes" id="UP000184386">
    <property type="component" value="Unassembled WGS sequence"/>
</dbReference>
<dbReference type="STRING" id="1121322.SAMN02745136_00468"/>
<sequence length="348" mass="40780">MDVKDIGKMILDGNIVEIIMRESQIHRKQAIGLWYWSYTRNRVYAARNDHLQIDARQCFEELMKERGLNAESRIPNKDKDSAFATQVAARIISTVMHRFDCDFEELTGLFDTYPKVWADIISRDTELYEIGKSDRLEYTIDFLGELLHEERAGIGRLCYKDGTPCVVKYPVRLDGQEYTKMWQWFFEENIRYSRLSSAPTLRKPTDNFIMGSHSDPLICLGDNTVSAWYNPNTRGVRYIKSGFCDNGYYAAYVDISRVDVLNKYDELSYIKELVLDYCQLDEKGFRKLPTRLIIEYCSNSLTMYFPDLQIYPQVEDLIEDLIPLKENLCFKELDLEEHNRILAEVGLF</sequence>
<organism evidence="1 2">
    <name type="scientific">Anaerocolumna jejuensis DSM 15929</name>
    <dbReference type="NCBI Taxonomy" id="1121322"/>
    <lineage>
        <taxon>Bacteria</taxon>
        <taxon>Bacillati</taxon>
        <taxon>Bacillota</taxon>
        <taxon>Clostridia</taxon>
        <taxon>Lachnospirales</taxon>
        <taxon>Lachnospiraceae</taxon>
        <taxon>Anaerocolumna</taxon>
    </lineage>
</organism>
<dbReference type="OrthoDB" id="1706248at2"/>
<gene>
    <name evidence="1" type="ORF">SAMN02745136_00468</name>
</gene>
<evidence type="ECO:0000313" key="2">
    <source>
        <dbReference type="Proteomes" id="UP000184386"/>
    </source>
</evidence>
<reference evidence="1 2" key="1">
    <citation type="submission" date="2016-11" db="EMBL/GenBank/DDBJ databases">
        <authorList>
            <person name="Jaros S."/>
            <person name="Januszkiewicz K."/>
            <person name="Wedrychowicz H."/>
        </authorList>
    </citation>
    <scope>NUCLEOTIDE SEQUENCE [LARGE SCALE GENOMIC DNA]</scope>
    <source>
        <strain evidence="1 2">DSM 15929</strain>
    </source>
</reference>
<protein>
    <submittedName>
        <fullName evidence="1">Uncharacterized protein</fullName>
    </submittedName>
</protein>
<dbReference type="RefSeq" id="WP_073272519.1">
    <property type="nucleotide sequence ID" value="NZ_FRAC01000006.1"/>
</dbReference>
<name>A0A1M6KIP5_9FIRM</name>
<proteinExistence type="predicted"/>
<dbReference type="AlphaFoldDB" id="A0A1M6KIP5"/>
<accession>A0A1M6KIP5</accession>
<keyword evidence="2" id="KW-1185">Reference proteome</keyword>
<dbReference type="EMBL" id="FRAC01000006">
    <property type="protein sequence ID" value="SHJ58817.1"/>
    <property type="molecule type" value="Genomic_DNA"/>
</dbReference>